<organism evidence="3">
    <name type="scientific">Haemonchus placei</name>
    <name type="common">Barber's pole worm</name>
    <dbReference type="NCBI Taxonomy" id="6290"/>
    <lineage>
        <taxon>Eukaryota</taxon>
        <taxon>Metazoa</taxon>
        <taxon>Ecdysozoa</taxon>
        <taxon>Nematoda</taxon>
        <taxon>Chromadorea</taxon>
        <taxon>Rhabditida</taxon>
        <taxon>Rhabditina</taxon>
        <taxon>Rhabditomorpha</taxon>
        <taxon>Strongyloidea</taxon>
        <taxon>Trichostrongylidae</taxon>
        <taxon>Haemonchus</taxon>
    </lineage>
</organism>
<keyword evidence="2" id="KW-1185">Reference proteome</keyword>
<dbReference type="WBParaSite" id="HPLM_0000283701-mRNA-1">
    <property type="protein sequence ID" value="HPLM_0000283701-mRNA-1"/>
    <property type="gene ID" value="HPLM_0000283701"/>
</dbReference>
<dbReference type="AlphaFoldDB" id="A0A0N4VZW3"/>
<sequence>MRIQLLIWSEIEGSNELYSFISRKTMVESATHSFWLYRSNLKRSSHSLSDSGTDMAEDTMITTPLTVIKDAEMMCTNVIEDNNNVDRMKKVTIPTPFSFRFKQM</sequence>
<reference evidence="1 2" key="2">
    <citation type="submission" date="2018-11" db="EMBL/GenBank/DDBJ databases">
        <authorList>
            <consortium name="Pathogen Informatics"/>
        </authorList>
    </citation>
    <scope>NUCLEOTIDE SEQUENCE [LARGE SCALE GENOMIC DNA]</scope>
    <source>
        <strain evidence="1 2">MHpl1</strain>
    </source>
</reference>
<dbReference type="Proteomes" id="UP000268014">
    <property type="component" value="Unassembled WGS sequence"/>
</dbReference>
<name>A0A0N4VZW3_HAEPC</name>
<reference evidence="3" key="1">
    <citation type="submission" date="2017-02" db="UniProtKB">
        <authorList>
            <consortium name="WormBaseParasite"/>
        </authorList>
    </citation>
    <scope>IDENTIFICATION</scope>
</reference>
<gene>
    <name evidence="1" type="ORF">HPLM_LOCUS2831</name>
</gene>
<evidence type="ECO:0000313" key="1">
    <source>
        <dbReference type="EMBL" id="VDO17130.1"/>
    </source>
</evidence>
<proteinExistence type="predicted"/>
<evidence type="ECO:0000313" key="2">
    <source>
        <dbReference type="Proteomes" id="UP000268014"/>
    </source>
</evidence>
<protein>
    <submittedName>
        <fullName evidence="3">Ovule protein</fullName>
    </submittedName>
</protein>
<dbReference type="EMBL" id="UZAF01007102">
    <property type="protein sequence ID" value="VDO17130.1"/>
    <property type="molecule type" value="Genomic_DNA"/>
</dbReference>
<accession>A0A0N4VZW3</accession>
<evidence type="ECO:0000313" key="3">
    <source>
        <dbReference type="WBParaSite" id="HPLM_0000283701-mRNA-1"/>
    </source>
</evidence>